<protein>
    <submittedName>
        <fullName evidence="1">Uncharacterized protein</fullName>
    </submittedName>
</protein>
<evidence type="ECO:0000313" key="2">
    <source>
        <dbReference type="Proteomes" id="UP000198620"/>
    </source>
</evidence>
<evidence type="ECO:0000313" key="1">
    <source>
        <dbReference type="EMBL" id="SEK45618.1"/>
    </source>
</evidence>
<keyword evidence="2" id="KW-1185">Reference proteome</keyword>
<gene>
    <name evidence="1" type="ORF">SAMN05216387_101478</name>
</gene>
<dbReference type="AlphaFoldDB" id="A0A1H7H5V9"/>
<reference evidence="1 2" key="1">
    <citation type="submission" date="2016-10" db="EMBL/GenBank/DDBJ databases">
        <authorList>
            <person name="de Groot N.N."/>
        </authorList>
    </citation>
    <scope>NUCLEOTIDE SEQUENCE [LARGE SCALE GENOMIC DNA]</scope>
    <source>
        <strain evidence="1 2">Nv1</strain>
    </source>
</reference>
<accession>A0A1H7H5V9</accession>
<proteinExistence type="predicted"/>
<name>A0A1H7H5V9_9PROT</name>
<sequence>MSDRIGWRRLHPLRGGAPKLRGEGSREAGCHDRNFIIQNCSLQVVSSCGRHCSVLRGRLFNDHRSSTRGDHKHAIFLTHDLVIDINTDHGVCSQIHRPLR</sequence>
<dbReference type="Proteomes" id="UP000198620">
    <property type="component" value="Unassembled WGS sequence"/>
</dbReference>
<organism evidence="1 2">
    <name type="scientific">Nitrosovibrio tenuis</name>
    <dbReference type="NCBI Taxonomy" id="1233"/>
    <lineage>
        <taxon>Bacteria</taxon>
        <taxon>Pseudomonadati</taxon>
        <taxon>Pseudomonadota</taxon>
        <taxon>Betaproteobacteria</taxon>
        <taxon>Nitrosomonadales</taxon>
        <taxon>Nitrosomonadaceae</taxon>
        <taxon>Nitrosovibrio</taxon>
    </lineage>
</organism>
<dbReference type="EMBL" id="FOBH01000001">
    <property type="protein sequence ID" value="SEK45618.1"/>
    <property type="molecule type" value="Genomic_DNA"/>
</dbReference>